<feature type="transmembrane region" description="Helical" evidence="1">
    <location>
        <begin position="7"/>
        <end position="32"/>
    </location>
</feature>
<dbReference type="InterPro" id="IPR013737">
    <property type="entry name" value="Bac_rhamnosid_N"/>
</dbReference>
<dbReference type="EMBL" id="QLUW01000002">
    <property type="protein sequence ID" value="RAP75657.1"/>
    <property type="molecule type" value="Genomic_DNA"/>
</dbReference>
<feature type="domain" description="Bacterial alpha-L-rhamnosidase N-terminal" evidence="2">
    <location>
        <begin position="108"/>
        <end position="258"/>
    </location>
</feature>
<dbReference type="InterPro" id="IPR035398">
    <property type="entry name" value="Bac_rhamnosid_C"/>
</dbReference>
<keyword evidence="1" id="KW-0812">Transmembrane</keyword>
<dbReference type="Gene3D" id="2.60.420.10">
    <property type="entry name" value="Maltose phosphorylase, domain 3"/>
    <property type="match status" value="1"/>
</dbReference>
<dbReference type="Pfam" id="PF08531">
    <property type="entry name" value="Bac_rhamnosid_N"/>
    <property type="match status" value="1"/>
</dbReference>
<dbReference type="Pfam" id="PF17390">
    <property type="entry name" value="Bac_rhamnosid_C"/>
    <property type="match status" value="1"/>
</dbReference>
<evidence type="ECO:0000259" key="3">
    <source>
        <dbReference type="Pfam" id="PF17389"/>
    </source>
</evidence>
<evidence type="ECO:0000313" key="6">
    <source>
        <dbReference type="Proteomes" id="UP000249260"/>
    </source>
</evidence>
<dbReference type="Proteomes" id="UP000249260">
    <property type="component" value="Unassembled WGS sequence"/>
</dbReference>
<keyword evidence="1" id="KW-0472">Membrane</keyword>
<dbReference type="InterPro" id="IPR035396">
    <property type="entry name" value="Bac_rhamnosid6H"/>
</dbReference>
<evidence type="ECO:0000313" key="5">
    <source>
        <dbReference type="EMBL" id="RAP75657.1"/>
    </source>
</evidence>
<dbReference type="PANTHER" id="PTHR34987:SF2">
    <property type="entry name" value="B, PUTATIVE (AFU_ORTHOLOGUE AFUA_7G05040)-RELATED"/>
    <property type="match status" value="1"/>
</dbReference>
<evidence type="ECO:0008006" key="7">
    <source>
        <dbReference type="Google" id="ProtNLM"/>
    </source>
</evidence>
<reference evidence="5 6" key="1">
    <citation type="submission" date="2018-06" db="EMBL/GenBank/DDBJ databases">
        <title>Paenibacillus montanisoli sp. nov., isolated from mountain area soil.</title>
        <authorList>
            <person name="Wu M."/>
        </authorList>
    </citation>
    <scope>NUCLEOTIDE SEQUENCE [LARGE SCALE GENOMIC DNA]</scope>
    <source>
        <strain evidence="5 6">RA17</strain>
    </source>
</reference>
<comment type="caution">
    <text evidence="5">The sequence shown here is derived from an EMBL/GenBank/DDBJ whole genome shotgun (WGS) entry which is preliminary data.</text>
</comment>
<feature type="domain" description="Alpha-L-rhamnosidase six-hairpin glycosidase" evidence="3">
    <location>
        <begin position="449"/>
        <end position="707"/>
    </location>
</feature>
<dbReference type="InterPro" id="IPR012341">
    <property type="entry name" value="6hp_glycosidase-like_sf"/>
</dbReference>
<evidence type="ECO:0000259" key="4">
    <source>
        <dbReference type="Pfam" id="PF17390"/>
    </source>
</evidence>
<dbReference type="GO" id="GO:0005975">
    <property type="term" value="P:carbohydrate metabolic process"/>
    <property type="evidence" value="ECO:0007669"/>
    <property type="project" value="InterPro"/>
</dbReference>
<dbReference type="InterPro" id="IPR008928">
    <property type="entry name" value="6-hairpin_glycosidase_sf"/>
</dbReference>
<dbReference type="PANTHER" id="PTHR34987">
    <property type="entry name" value="C, PUTATIVE (AFU_ORTHOLOGUE AFUA_3G02880)-RELATED"/>
    <property type="match status" value="1"/>
</dbReference>
<proteinExistence type="predicted"/>
<dbReference type="SUPFAM" id="SSF48208">
    <property type="entry name" value="Six-hairpin glycosidases"/>
    <property type="match status" value="1"/>
</dbReference>
<evidence type="ECO:0000256" key="1">
    <source>
        <dbReference type="SAM" id="Phobius"/>
    </source>
</evidence>
<dbReference type="InterPro" id="IPR008979">
    <property type="entry name" value="Galactose-bd-like_sf"/>
</dbReference>
<dbReference type="AlphaFoldDB" id="A0A328TYS4"/>
<accession>A0A328TYS4</accession>
<dbReference type="Pfam" id="PF17389">
    <property type="entry name" value="Bac_rhamnosid6H"/>
    <property type="match status" value="1"/>
</dbReference>
<keyword evidence="1" id="KW-1133">Transmembrane helix</keyword>
<organism evidence="5 6">
    <name type="scientific">Paenibacillus montanisoli</name>
    <dbReference type="NCBI Taxonomy" id="2081970"/>
    <lineage>
        <taxon>Bacteria</taxon>
        <taxon>Bacillati</taxon>
        <taxon>Bacillota</taxon>
        <taxon>Bacilli</taxon>
        <taxon>Bacillales</taxon>
        <taxon>Paenibacillaceae</taxon>
        <taxon>Paenibacillus</taxon>
    </lineage>
</organism>
<dbReference type="Gene3D" id="1.50.10.10">
    <property type="match status" value="1"/>
</dbReference>
<gene>
    <name evidence="5" type="ORF">DL346_09355</name>
</gene>
<sequence length="869" mass="96610">MRAILPLWVFIRTLLYINILSFLSSHVFLVIVGRKCGCLLVLLSEIRIFAYSAEGVFVVEENKAWRAKWIWLPENVGSADASSHDIVYFRRSFHVPEGKACRLSIDVSADSRYRLLLNGESVSVGPCKGDGSAYFYETIDLSYRLRSGNNVLAAKVVHFPYVMNSRNAVSSPASVWRSDRGAFLLNGELEDSDGSVIEPLHTGSGSWLALRDRSVRYQKETFTLFVGGPETVDGALVPHGWERAGFDDGGWSAAETVSDTHDGMWGAQMPWQLTARTIPALYETERKFRRIMRSGVVRGGVETVRNEVNEEPFSGVGVDLSEYAVSAGETHWFELDAGALSTGYLQLRLAGGSGSEVRLLCSECYEYPSAPGGKRDKGIRDEWKEGKALYGPADIYAAAGTGVAGNPEYYEPFWFRGFRFVRLEVTAKSDPLTVIGLTYRDTGYPLEVTGHFACSDESFSPLWDISLNTLARCMHETYEDTPYYEQMQYTMDTRLQILYTYMVSCDDRLARKAIHDFHSSLLPCGLLQARYPSVIPQVITGFSFFWILMVHDHYIHFSDAALVARYRPTIDAILEWFARRVGADGLVGQLPESYWQMIDWVEEWKELYGAPPASRVGPLTVINLMYADALQKAADLNAYTGRGCVAAEYRERVARINAAVRASCYSSDRGLFRDGPSVQQYSQHPQIWAVVSGAVTGKEAEVLMRSMLADPGLPKASIAYVHFLFRALSQTGLYGQTASLWDIWREQVDLHLTAWVEDPVWQRSDCHGWGAAPLYEFPAEILGITPAEPGFARIAVAPRPGTLQWASGAVPTSAGMVYVSWRYDDNNAFCLQIDAPPGVPVTVSLPDGSVTELPEAVGSELKCIVNALN</sequence>
<keyword evidence="6" id="KW-1185">Reference proteome</keyword>
<name>A0A328TYS4_9BACL</name>
<dbReference type="SUPFAM" id="SSF49785">
    <property type="entry name" value="Galactose-binding domain-like"/>
    <property type="match status" value="1"/>
</dbReference>
<protein>
    <recommendedName>
        <fullName evidence="7">Alpha-L-rhamnosidase</fullName>
    </recommendedName>
</protein>
<feature type="domain" description="Alpha-L-rhamnosidase C-terminal" evidence="4">
    <location>
        <begin position="783"/>
        <end position="852"/>
    </location>
</feature>
<dbReference type="Gene3D" id="2.60.120.260">
    <property type="entry name" value="Galactose-binding domain-like"/>
    <property type="match status" value="2"/>
</dbReference>
<evidence type="ECO:0000259" key="2">
    <source>
        <dbReference type="Pfam" id="PF08531"/>
    </source>
</evidence>